<dbReference type="InterPro" id="IPR025391">
    <property type="entry name" value="DUF4123"/>
</dbReference>
<evidence type="ECO:0000313" key="2">
    <source>
        <dbReference type="EMBL" id="AKJ27553.1"/>
    </source>
</evidence>
<sequence>MYFAFEKTTRASILDVMLPRLSAETGNGSSWWALVDLAFDHGGVRLQWHRESVSLYQTGALAQLHPVSPTLMKLGLVAEEAKSDLTTLALHCGARPMLSFVQVPGPIEDLVAAWQACIYPATDDGQKFLLRLADTRVIPTLPLALSPAHWARVVQPLVEWQAPGRDGLIYPVPLAAKSFSGMASDTEITLADVEVDRLIHHAMPDTLIEAMREHCPDLLPATGHGAFYREVSRAHDVAARCGVQAFPDLVALAVACVLQPGLVDDERLVARLTDGTWRPGELNDKLMELMPEETA</sequence>
<dbReference type="STRING" id="413882.AAW51_0862"/>
<protein>
    <recommendedName>
        <fullName evidence="1">DUF4123 domain-containing protein</fullName>
    </recommendedName>
</protein>
<dbReference type="EMBL" id="CP011371">
    <property type="protein sequence ID" value="AKJ27553.1"/>
    <property type="molecule type" value="Genomic_DNA"/>
</dbReference>
<proteinExistence type="predicted"/>
<dbReference type="KEGG" id="pbh:AAW51_0862"/>
<dbReference type="OrthoDB" id="8587627at2"/>
<feature type="domain" description="DUF4123" evidence="1">
    <location>
        <begin position="31"/>
        <end position="151"/>
    </location>
</feature>
<dbReference type="RefSeq" id="WP_053013334.1">
    <property type="nucleotide sequence ID" value="NZ_CP011371.1"/>
</dbReference>
<reference evidence="2 3" key="1">
    <citation type="submission" date="2015-05" db="EMBL/GenBank/DDBJ databases">
        <authorList>
            <person name="Tang B."/>
            <person name="Yu Y."/>
        </authorList>
    </citation>
    <scope>NUCLEOTIDE SEQUENCE [LARGE SCALE GENOMIC DNA]</scope>
    <source>
        <strain evidence="2 3">DSM 7029</strain>
    </source>
</reference>
<accession>A0A0G3BHU1</accession>
<organism evidence="2 3">
    <name type="scientific">Caldimonas brevitalea</name>
    <dbReference type="NCBI Taxonomy" id="413882"/>
    <lineage>
        <taxon>Bacteria</taxon>
        <taxon>Pseudomonadati</taxon>
        <taxon>Pseudomonadota</taxon>
        <taxon>Betaproteobacteria</taxon>
        <taxon>Burkholderiales</taxon>
        <taxon>Sphaerotilaceae</taxon>
        <taxon>Caldimonas</taxon>
    </lineage>
</organism>
<evidence type="ECO:0000313" key="3">
    <source>
        <dbReference type="Proteomes" id="UP000035352"/>
    </source>
</evidence>
<dbReference type="Pfam" id="PF13503">
    <property type="entry name" value="DUF4123"/>
    <property type="match status" value="1"/>
</dbReference>
<dbReference type="Proteomes" id="UP000035352">
    <property type="component" value="Chromosome"/>
</dbReference>
<evidence type="ECO:0000259" key="1">
    <source>
        <dbReference type="Pfam" id="PF13503"/>
    </source>
</evidence>
<keyword evidence="3" id="KW-1185">Reference proteome</keyword>
<name>A0A0G3BHU1_9BURK</name>
<dbReference type="AlphaFoldDB" id="A0A0G3BHU1"/>
<gene>
    <name evidence="2" type="ORF">AAW51_0862</name>
</gene>